<dbReference type="CDD" id="cd00009">
    <property type="entry name" value="AAA"/>
    <property type="match status" value="1"/>
</dbReference>
<organism evidence="8 9">
    <name type="scientific">Desulfuromonas versatilis</name>
    <dbReference type="NCBI Taxonomy" id="2802975"/>
    <lineage>
        <taxon>Bacteria</taxon>
        <taxon>Pseudomonadati</taxon>
        <taxon>Thermodesulfobacteriota</taxon>
        <taxon>Desulfuromonadia</taxon>
        <taxon>Desulfuromonadales</taxon>
        <taxon>Desulfuromonadaceae</taxon>
        <taxon>Desulfuromonas</taxon>
    </lineage>
</organism>
<evidence type="ECO:0000259" key="6">
    <source>
        <dbReference type="PROSITE" id="PS50045"/>
    </source>
</evidence>
<dbReference type="Proteomes" id="UP001319827">
    <property type="component" value="Chromosome"/>
</dbReference>
<dbReference type="PROSITE" id="PS50045">
    <property type="entry name" value="SIGMA54_INTERACT_4"/>
    <property type="match status" value="1"/>
</dbReference>
<dbReference type="SUPFAM" id="SSF52172">
    <property type="entry name" value="CheY-like"/>
    <property type="match status" value="1"/>
</dbReference>
<dbReference type="InterPro" id="IPR003593">
    <property type="entry name" value="AAA+_ATPase"/>
</dbReference>
<feature type="domain" description="Response regulatory" evidence="7">
    <location>
        <begin position="4"/>
        <end position="117"/>
    </location>
</feature>
<evidence type="ECO:0000256" key="5">
    <source>
        <dbReference type="PROSITE-ProRule" id="PRU00169"/>
    </source>
</evidence>
<dbReference type="InterPro" id="IPR009057">
    <property type="entry name" value="Homeodomain-like_sf"/>
</dbReference>
<dbReference type="Pfam" id="PF02954">
    <property type="entry name" value="HTH_8"/>
    <property type="match status" value="1"/>
</dbReference>
<dbReference type="SMART" id="SM00382">
    <property type="entry name" value="AAA"/>
    <property type="match status" value="1"/>
</dbReference>
<dbReference type="Gene3D" id="3.40.50.300">
    <property type="entry name" value="P-loop containing nucleotide triphosphate hydrolases"/>
    <property type="match status" value="1"/>
</dbReference>
<dbReference type="RefSeq" id="WP_221249035.1">
    <property type="nucleotide sequence ID" value="NZ_AP024355.1"/>
</dbReference>
<dbReference type="Pfam" id="PF25601">
    <property type="entry name" value="AAA_lid_14"/>
    <property type="match status" value="1"/>
</dbReference>
<proteinExistence type="predicted"/>
<keyword evidence="5" id="KW-0597">Phosphoprotein</keyword>
<evidence type="ECO:0000259" key="7">
    <source>
        <dbReference type="PROSITE" id="PS50110"/>
    </source>
</evidence>
<feature type="domain" description="Sigma-54 factor interaction" evidence="6">
    <location>
        <begin position="144"/>
        <end position="374"/>
    </location>
</feature>
<dbReference type="InterPro" id="IPR002197">
    <property type="entry name" value="HTH_Fis"/>
</dbReference>
<dbReference type="InterPro" id="IPR058031">
    <property type="entry name" value="AAA_lid_NorR"/>
</dbReference>
<evidence type="ECO:0000313" key="8">
    <source>
        <dbReference type="EMBL" id="BCR05623.1"/>
    </source>
</evidence>
<keyword evidence="4" id="KW-0804">Transcription</keyword>
<dbReference type="PROSITE" id="PS00688">
    <property type="entry name" value="SIGMA54_INTERACT_3"/>
    <property type="match status" value="1"/>
</dbReference>
<dbReference type="InterPro" id="IPR001789">
    <property type="entry name" value="Sig_transdc_resp-reg_receiver"/>
</dbReference>
<reference evidence="8 9" key="2">
    <citation type="journal article" date="2021" name="Int. J. Syst. Evol. Microbiol.">
        <title>Isolation and Polyphasic Characterization of Desulfuromonas versatilis sp. Nov., an Electrogenic Bacteria Capable of Versatile Metabolism Isolated from a Graphene Oxide-Reducing Enrichment Culture.</title>
        <authorList>
            <person name="Xie L."/>
            <person name="Yoshida N."/>
            <person name="Ishii S."/>
            <person name="Meng L."/>
        </authorList>
    </citation>
    <scope>NUCLEOTIDE SEQUENCE [LARGE SCALE GENOMIC DNA]</scope>
    <source>
        <strain evidence="8 9">NIT-T3</strain>
    </source>
</reference>
<dbReference type="EMBL" id="AP024355">
    <property type="protein sequence ID" value="BCR05623.1"/>
    <property type="molecule type" value="Genomic_DNA"/>
</dbReference>
<dbReference type="InterPro" id="IPR027417">
    <property type="entry name" value="P-loop_NTPase"/>
</dbReference>
<keyword evidence="1" id="KW-0547">Nucleotide-binding</keyword>
<reference evidence="8 9" key="1">
    <citation type="journal article" date="2016" name="C (Basel)">
        <title>Selective Growth of and Electricity Production by Marine Exoelectrogenic Bacteria in Self-Aggregated Hydrogel of Microbially Reduced Graphene Oxide.</title>
        <authorList>
            <person name="Yoshida N."/>
            <person name="Goto Y."/>
            <person name="Miyata Y."/>
        </authorList>
    </citation>
    <scope>NUCLEOTIDE SEQUENCE [LARGE SCALE GENOMIC DNA]</scope>
    <source>
        <strain evidence="8 9">NIT-T3</strain>
    </source>
</reference>
<sequence length="449" mass="49553">MRGRILIVEDEELVRESLVEFFAEEGLEVQGVASLQQARAHLSRQAFDLVILDLKLPDGSGLELLREIQGSEGPQVVVLTAFPEVQTAVRALKLGAFDYINKPFDLEELQLVAARALEEQALREQVGSFRQGQQHRLRGSLDRLVGASAALERIKREITLVAGSKGTTALVLGESGVGKELVAEAIHYLSERSDGPLLKVNCAAIPANLLESELFGHEKGAFTDAKTSRKGLFELAHRGTLFLDEVGEMALTLQAKLLRVLEDRRVTRLGGRRPVQVDVRIVAATNRNLAERVREGSFREDLFYRLNVFPLVVPPLRERPEDIPPLAELFLKEFLARAPGKDCRLGESARQSLLAQPWPGNVRELRNIIERTLLLHPGGVIEAADLPLSLAPSPAGEATGAGGGTLAEVEREHILRVYRQNQGNKTQTADQLGINRLTLRRKLKEYGVD</sequence>
<evidence type="ECO:0000256" key="2">
    <source>
        <dbReference type="ARBA" id="ARBA00022840"/>
    </source>
</evidence>
<dbReference type="PROSITE" id="PS50110">
    <property type="entry name" value="RESPONSE_REGULATORY"/>
    <property type="match status" value="1"/>
</dbReference>
<dbReference type="Gene3D" id="3.40.50.2300">
    <property type="match status" value="1"/>
</dbReference>
<dbReference type="PRINTS" id="PR01590">
    <property type="entry name" value="HTHFIS"/>
</dbReference>
<keyword evidence="9" id="KW-1185">Reference proteome</keyword>
<dbReference type="Pfam" id="PF00072">
    <property type="entry name" value="Response_reg"/>
    <property type="match status" value="1"/>
</dbReference>
<evidence type="ECO:0000256" key="1">
    <source>
        <dbReference type="ARBA" id="ARBA00022741"/>
    </source>
</evidence>
<keyword evidence="3" id="KW-0805">Transcription regulation</keyword>
<evidence type="ECO:0000313" key="9">
    <source>
        <dbReference type="Proteomes" id="UP001319827"/>
    </source>
</evidence>
<gene>
    <name evidence="8" type="primary">atoC_2</name>
    <name evidence="8" type="ORF">DESUT3_26920</name>
</gene>
<dbReference type="SUPFAM" id="SSF52540">
    <property type="entry name" value="P-loop containing nucleoside triphosphate hydrolases"/>
    <property type="match status" value="1"/>
</dbReference>
<dbReference type="SMART" id="SM00448">
    <property type="entry name" value="REC"/>
    <property type="match status" value="1"/>
</dbReference>
<feature type="modified residue" description="4-aspartylphosphate" evidence="5">
    <location>
        <position position="53"/>
    </location>
</feature>
<dbReference type="Pfam" id="PF00158">
    <property type="entry name" value="Sigma54_activat"/>
    <property type="match status" value="1"/>
</dbReference>
<dbReference type="PANTHER" id="PTHR32071">
    <property type="entry name" value="TRANSCRIPTIONAL REGULATORY PROTEIN"/>
    <property type="match status" value="1"/>
</dbReference>
<keyword evidence="2" id="KW-0067">ATP-binding</keyword>
<dbReference type="InterPro" id="IPR025944">
    <property type="entry name" value="Sigma_54_int_dom_CS"/>
</dbReference>
<dbReference type="Gene3D" id="1.10.8.60">
    <property type="match status" value="1"/>
</dbReference>
<dbReference type="InterPro" id="IPR002078">
    <property type="entry name" value="Sigma_54_int"/>
</dbReference>
<accession>A0ABM8HYK5</accession>
<evidence type="ECO:0000256" key="4">
    <source>
        <dbReference type="ARBA" id="ARBA00023163"/>
    </source>
</evidence>
<protein>
    <submittedName>
        <fullName evidence="8">Acetoacetate metabolism regulatory protein AtoC</fullName>
    </submittedName>
</protein>
<dbReference type="Gene3D" id="1.10.10.60">
    <property type="entry name" value="Homeodomain-like"/>
    <property type="match status" value="1"/>
</dbReference>
<name>A0ABM8HYK5_9BACT</name>
<evidence type="ECO:0000256" key="3">
    <source>
        <dbReference type="ARBA" id="ARBA00023015"/>
    </source>
</evidence>
<dbReference type="InterPro" id="IPR011006">
    <property type="entry name" value="CheY-like_superfamily"/>
</dbReference>
<dbReference type="SUPFAM" id="SSF46689">
    <property type="entry name" value="Homeodomain-like"/>
    <property type="match status" value="1"/>
</dbReference>